<keyword evidence="2" id="KW-1185">Reference proteome</keyword>
<accession>A0A480A3J2</accession>
<gene>
    <name evidence="1" type="ORF">SR1949_34070</name>
</gene>
<name>A0A480A3J2_9CYAN</name>
<dbReference type="Proteomes" id="UP000300142">
    <property type="component" value="Unassembled WGS sequence"/>
</dbReference>
<dbReference type="RefSeq" id="WP_137668224.1">
    <property type="nucleotide sequence ID" value="NZ_BJCE01000130.1"/>
</dbReference>
<protein>
    <submittedName>
        <fullName evidence="1">Uncharacterized protein</fullName>
    </submittedName>
</protein>
<comment type="caution">
    <text evidence="1">The sequence shown here is derived from an EMBL/GenBank/DDBJ whole genome shotgun (WGS) entry which is preliminary data.</text>
</comment>
<sequence length="510" mass="59159">MKTTNNTDKVSTLIITVGTRQIGWRCQDGIIRSFGADGNIGYPAHVNELYQELGIERGNHQDENGKTYPWSGRDLGKRYYDHCQEWLGGDFSNVELLLDKIIIETAVTQGLKHIILWATDQPEDVSWFYRRLDTLYLAELIKGKIKSLFPDIRVDVHAPKINANDTLAIREELEQLVLKEALDAFYPQKNEEFTLWIQNKGCAPAVASCVEICAAALVRQCKVYNASPDEPLEFFSQLDNGLKTANHSQSFQLIPMGEYFWSLEKLRIISAWERGDFSEAQIWLAVHQNRHSALSKLAGFLAKYSNGESSKEFYQNLKDWVGSKDVSKLVDAEQIETWKVRLQKLQNDKITNLWESTLILELTLNRENYTTAFIQFVQILEKLLYLQSINQTWYTKGWIPKDKDEPTLAELMQGWCQYKRYNQDSKWSKVLYDIRQNRNLIIHKGESITPRKIRAIWANNDFPVKYPETPEIIKNLMMELLKEISTPPNLNNLLMRSLYQWGLQYLEDAS</sequence>
<evidence type="ECO:0000313" key="1">
    <source>
        <dbReference type="EMBL" id="GCL38293.1"/>
    </source>
</evidence>
<reference evidence="2" key="1">
    <citation type="submission" date="2019-02" db="EMBL/GenBank/DDBJ databases">
        <title>Draft genome sequence of Sphaerospermopsis reniformis NIES-1949.</title>
        <authorList>
            <person name="Yamaguchi H."/>
            <person name="Suzuki S."/>
            <person name="Kawachi M."/>
        </authorList>
    </citation>
    <scope>NUCLEOTIDE SEQUENCE [LARGE SCALE GENOMIC DNA]</scope>
    <source>
        <strain evidence="2">NIES-1949</strain>
    </source>
</reference>
<evidence type="ECO:0000313" key="2">
    <source>
        <dbReference type="Proteomes" id="UP000300142"/>
    </source>
</evidence>
<organism evidence="1 2">
    <name type="scientific">Sphaerospermopsis reniformis</name>
    <dbReference type="NCBI Taxonomy" id="531300"/>
    <lineage>
        <taxon>Bacteria</taxon>
        <taxon>Bacillati</taxon>
        <taxon>Cyanobacteriota</taxon>
        <taxon>Cyanophyceae</taxon>
        <taxon>Nostocales</taxon>
        <taxon>Aphanizomenonaceae</taxon>
        <taxon>Sphaerospermopsis</taxon>
    </lineage>
</organism>
<proteinExistence type="predicted"/>
<dbReference type="AlphaFoldDB" id="A0A480A3J2"/>
<dbReference type="EMBL" id="BJCE01000130">
    <property type="protein sequence ID" value="GCL38293.1"/>
    <property type="molecule type" value="Genomic_DNA"/>
</dbReference>